<proteinExistence type="predicted"/>
<keyword evidence="2" id="KW-1185">Reference proteome</keyword>
<dbReference type="AlphaFoldDB" id="A0A9Q0VBK5"/>
<organism evidence="1 2">
    <name type="scientific">Salix koriyanagi</name>
    <dbReference type="NCBI Taxonomy" id="2511006"/>
    <lineage>
        <taxon>Eukaryota</taxon>
        <taxon>Viridiplantae</taxon>
        <taxon>Streptophyta</taxon>
        <taxon>Embryophyta</taxon>
        <taxon>Tracheophyta</taxon>
        <taxon>Spermatophyta</taxon>
        <taxon>Magnoliopsida</taxon>
        <taxon>eudicotyledons</taxon>
        <taxon>Gunneridae</taxon>
        <taxon>Pentapetalae</taxon>
        <taxon>rosids</taxon>
        <taxon>fabids</taxon>
        <taxon>Malpighiales</taxon>
        <taxon>Salicaceae</taxon>
        <taxon>Saliceae</taxon>
        <taxon>Salix</taxon>
    </lineage>
</organism>
<reference evidence="1" key="1">
    <citation type="submission" date="2022-11" db="EMBL/GenBank/DDBJ databases">
        <authorList>
            <person name="Hyden B.L."/>
            <person name="Feng K."/>
            <person name="Yates T."/>
            <person name="Jawdy S."/>
            <person name="Smart L.B."/>
            <person name="Muchero W."/>
        </authorList>
    </citation>
    <scope>NUCLEOTIDE SEQUENCE</scope>
    <source>
        <tissue evidence="1">Shoot tip</tissue>
    </source>
</reference>
<sequence length="153" mass="17118">MLTVITNCELIRLLCNVRATGYLAGLSHGPLEKNISDVTFEEMSSSERHRWRVDKIPHLLLVHHGARDHPPNFLPLGLGSLHPPVLGFGMPRARVSEAMGLTNCVHGPVIRYSKSSTWTCLLRSPYFGPDLYAKKNKMRSPLGFVGFRIRLSS</sequence>
<evidence type="ECO:0000313" key="1">
    <source>
        <dbReference type="EMBL" id="KAJ6745532.1"/>
    </source>
</evidence>
<reference evidence="1" key="2">
    <citation type="journal article" date="2023" name="Int. J. Mol. Sci.">
        <title>De Novo Assembly and Annotation of 11 Diverse Shrub Willow (Salix) Genomes Reveals Novel Gene Organization in Sex-Linked Regions.</title>
        <authorList>
            <person name="Hyden B."/>
            <person name="Feng K."/>
            <person name="Yates T.B."/>
            <person name="Jawdy S."/>
            <person name="Cereghino C."/>
            <person name="Smart L.B."/>
            <person name="Muchero W."/>
        </authorList>
    </citation>
    <scope>NUCLEOTIDE SEQUENCE</scope>
    <source>
        <tissue evidence="1">Shoot tip</tissue>
    </source>
</reference>
<gene>
    <name evidence="1" type="ORF">OIU74_028251</name>
</gene>
<name>A0A9Q0VBK5_9ROSI</name>
<protein>
    <submittedName>
        <fullName evidence="1">Uncharacterized protein</fullName>
    </submittedName>
</protein>
<comment type="caution">
    <text evidence="1">The sequence shown here is derived from an EMBL/GenBank/DDBJ whole genome shotgun (WGS) entry which is preliminary data.</text>
</comment>
<accession>A0A9Q0VBK5</accession>
<dbReference type="Proteomes" id="UP001151752">
    <property type="component" value="Chromosome 6"/>
</dbReference>
<evidence type="ECO:0000313" key="2">
    <source>
        <dbReference type="Proteomes" id="UP001151752"/>
    </source>
</evidence>
<dbReference type="EMBL" id="JAPFFM010000009">
    <property type="protein sequence ID" value="KAJ6745532.1"/>
    <property type="molecule type" value="Genomic_DNA"/>
</dbReference>